<keyword evidence="1" id="KW-0732">Signal</keyword>
<protein>
    <submittedName>
        <fullName evidence="2">Uncharacterized protein</fullName>
    </submittedName>
</protein>
<reference evidence="2" key="1">
    <citation type="submission" date="2014-11" db="EMBL/GenBank/DDBJ databases">
        <authorList>
            <person name="Amaro Gonzalez C."/>
        </authorList>
    </citation>
    <scope>NUCLEOTIDE SEQUENCE</scope>
</reference>
<accession>A0A0E9QXA5</accession>
<dbReference type="AlphaFoldDB" id="A0A0E9QXA5"/>
<evidence type="ECO:0000256" key="1">
    <source>
        <dbReference type="SAM" id="SignalP"/>
    </source>
</evidence>
<evidence type="ECO:0000313" key="2">
    <source>
        <dbReference type="EMBL" id="JAH21586.1"/>
    </source>
</evidence>
<dbReference type="EMBL" id="GBXM01086991">
    <property type="protein sequence ID" value="JAH21586.1"/>
    <property type="molecule type" value="Transcribed_RNA"/>
</dbReference>
<feature type="chain" id="PRO_5002431665" evidence="1">
    <location>
        <begin position="19"/>
        <end position="42"/>
    </location>
</feature>
<organism evidence="2">
    <name type="scientific">Anguilla anguilla</name>
    <name type="common">European freshwater eel</name>
    <name type="synonym">Muraena anguilla</name>
    <dbReference type="NCBI Taxonomy" id="7936"/>
    <lineage>
        <taxon>Eukaryota</taxon>
        <taxon>Metazoa</taxon>
        <taxon>Chordata</taxon>
        <taxon>Craniata</taxon>
        <taxon>Vertebrata</taxon>
        <taxon>Euteleostomi</taxon>
        <taxon>Actinopterygii</taxon>
        <taxon>Neopterygii</taxon>
        <taxon>Teleostei</taxon>
        <taxon>Anguilliformes</taxon>
        <taxon>Anguillidae</taxon>
        <taxon>Anguilla</taxon>
    </lineage>
</organism>
<feature type="signal peptide" evidence="1">
    <location>
        <begin position="1"/>
        <end position="18"/>
    </location>
</feature>
<name>A0A0E9QXA5_ANGAN</name>
<sequence length="42" mass="4329">MASIVGLNGLFLSSCLLCSVMVCRRTSVNKQCAGPGADGLQQ</sequence>
<proteinExistence type="predicted"/>
<reference evidence="2" key="2">
    <citation type="journal article" date="2015" name="Fish Shellfish Immunol.">
        <title>Early steps in the European eel (Anguilla anguilla)-Vibrio vulnificus interaction in the gills: Role of the RtxA13 toxin.</title>
        <authorList>
            <person name="Callol A."/>
            <person name="Pajuelo D."/>
            <person name="Ebbesson L."/>
            <person name="Teles M."/>
            <person name="MacKenzie S."/>
            <person name="Amaro C."/>
        </authorList>
    </citation>
    <scope>NUCLEOTIDE SEQUENCE</scope>
</reference>